<keyword evidence="3" id="KW-1003">Cell membrane</keyword>
<dbReference type="Pfam" id="PF00528">
    <property type="entry name" value="BPD_transp_1"/>
    <property type="match status" value="1"/>
</dbReference>
<gene>
    <name evidence="9" type="ORF">CryarDRAFT_2726</name>
</gene>
<protein>
    <submittedName>
        <fullName evidence="9">Carbohydrate ABC transporter membrane protein 2, CUT1 family</fullName>
    </submittedName>
</protein>
<keyword evidence="4 7" id="KW-0812">Transmembrane</keyword>
<accession>A0A010Z2F4</accession>
<evidence type="ECO:0000259" key="8">
    <source>
        <dbReference type="PROSITE" id="PS50928"/>
    </source>
</evidence>
<evidence type="ECO:0000313" key="9">
    <source>
        <dbReference type="EMBL" id="EXG81608.1"/>
    </source>
</evidence>
<keyword evidence="2 7" id="KW-0813">Transport</keyword>
<keyword evidence="5 7" id="KW-1133">Transmembrane helix</keyword>
<dbReference type="PROSITE" id="PS50928">
    <property type="entry name" value="ABC_TM1"/>
    <property type="match status" value="1"/>
</dbReference>
<dbReference type="PANTHER" id="PTHR43744:SF12">
    <property type="entry name" value="ABC TRANSPORTER PERMEASE PROTEIN MG189-RELATED"/>
    <property type="match status" value="1"/>
</dbReference>
<sequence>MTRKFGLTHLLLTIGALAMVAPFIWQFLTSLKTLEHATSVPPTLVPDGQWSNYTKVFDLVPFGSQFLNTVVMVAARALGQVLMCSLAAYAFARLRFPGRTVLFGLFLSVLMVPPQLFIIPQYEIIADLGWLNSLPALIVPGLFSAFGTFLLRQFFLGLPAELDEAARLDGANPLRIWWSVMVPLARPGMIALGILTTIWSWNDFFWPLVVNNDPEKMTLSAGLASMQGQFLTDYPLLMAGSLLASLPVIAVFVVMQRQFVEGIALTGTKG</sequence>
<dbReference type="GO" id="GO:0005886">
    <property type="term" value="C:plasma membrane"/>
    <property type="evidence" value="ECO:0007669"/>
    <property type="project" value="UniProtKB-SubCell"/>
</dbReference>
<feature type="transmembrane region" description="Helical" evidence="7">
    <location>
        <begin position="66"/>
        <end position="89"/>
    </location>
</feature>
<dbReference type="PANTHER" id="PTHR43744">
    <property type="entry name" value="ABC TRANSPORTER PERMEASE PROTEIN MG189-RELATED-RELATED"/>
    <property type="match status" value="1"/>
</dbReference>
<dbReference type="GO" id="GO:0055085">
    <property type="term" value="P:transmembrane transport"/>
    <property type="evidence" value="ECO:0007669"/>
    <property type="project" value="InterPro"/>
</dbReference>
<keyword evidence="10" id="KW-1185">Reference proteome</keyword>
<feature type="transmembrane region" description="Helical" evidence="7">
    <location>
        <begin position="234"/>
        <end position="255"/>
    </location>
</feature>
<comment type="similarity">
    <text evidence="7">Belongs to the binding-protein-dependent transport system permease family.</text>
</comment>
<dbReference type="InterPro" id="IPR035906">
    <property type="entry name" value="MetI-like_sf"/>
</dbReference>
<feature type="transmembrane region" description="Helical" evidence="7">
    <location>
        <begin position="176"/>
        <end position="201"/>
    </location>
</feature>
<evidence type="ECO:0000256" key="3">
    <source>
        <dbReference type="ARBA" id="ARBA00022475"/>
    </source>
</evidence>
<evidence type="ECO:0000313" key="10">
    <source>
        <dbReference type="Proteomes" id="UP000021053"/>
    </source>
</evidence>
<reference evidence="9 10" key="1">
    <citation type="submission" date="2013-07" db="EMBL/GenBank/DDBJ databases">
        <authorList>
            <consortium name="DOE Joint Genome Institute"/>
            <person name="Eisen J."/>
            <person name="Huntemann M."/>
            <person name="Han J."/>
            <person name="Chen A."/>
            <person name="Kyrpides N."/>
            <person name="Mavromatis K."/>
            <person name="Markowitz V."/>
            <person name="Palaniappan K."/>
            <person name="Ivanova N."/>
            <person name="Schaumberg A."/>
            <person name="Pati A."/>
            <person name="Liolios K."/>
            <person name="Nordberg H.P."/>
            <person name="Cantor M.N."/>
            <person name="Hua S.X."/>
            <person name="Woyke T."/>
        </authorList>
    </citation>
    <scope>NUCLEOTIDE SEQUENCE [LARGE SCALE GENOMIC DNA]</scope>
    <source>
        <strain evidence="9 10">DSM 44712</strain>
    </source>
</reference>
<evidence type="ECO:0000256" key="4">
    <source>
        <dbReference type="ARBA" id="ARBA00022692"/>
    </source>
</evidence>
<proteinExistence type="inferred from homology"/>
<dbReference type="HOGENOM" id="CLU_016047_1_1_11"/>
<feature type="transmembrane region" description="Helical" evidence="7">
    <location>
        <begin position="7"/>
        <end position="28"/>
    </location>
</feature>
<dbReference type="EMBL" id="JFBT01000001">
    <property type="protein sequence ID" value="EXG81608.1"/>
    <property type="molecule type" value="Genomic_DNA"/>
</dbReference>
<feature type="transmembrane region" description="Helical" evidence="7">
    <location>
        <begin position="134"/>
        <end position="155"/>
    </location>
</feature>
<dbReference type="PATRIC" id="fig|927661.3.peg.2688"/>
<comment type="caution">
    <text evidence="9">The sequence shown here is derived from an EMBL/GenBank/DDBJ whole genome shotgun (WGS) entry which is preliminary data.</text>
</comment>
<organism evidence="9 10">
    <name type="scientific">Cryptosporangium arvum DSM 44712</name>
    <dbReference type="NCBI Taxonomy" id="927661"/>
    <lineage>
        <taxon>Bacteria</taxon>
        <taxon>Bacillati</taxon>
        <taxon>Actinomycetota</taxon>
        <taxon>Actinomycetes</taxon>
        <taxon>Cryptosporangiales</taxon>
        <taxon>Cryptosporangiaceae</taxon>
        <taxon>Cryptosporangium</taxon>
    </lineage>
</organism>
<keyword evidence="6 7" id="KW-0472">Membrane</keyword>
<name>A0A010Z2F4_9ACTN</name>
<evidence type="ECO:0000256" key="6">
    <source>
        <dbReference type="ARBA" id="ARBA00023136"/>
    </source>
</evidence>
<dbReference type="AlphaFoldDB" id="A0A010Z2F4"/>
<dbReference type="Proteomes" id="UP000021053">
    <property type="component" value="Unassembled WGS sequence"/>
</dbReference>
<dbReference type="OrthoDB" id="148827at2"/>
<feature type="transmembrane region" description="Helical" evidence="7">
    <location>
        <begin position="101"/>
        <end position="122"/>
    </location>
</feature>
<dbReference type="SUPFAM" id="SSF161098">
    <property type="entry name" value="MetI-like"/>
    <property type="match status" value="1"/>
</dbReference>
<dbReference type="InterPro" id="IPR000515">
    <property type="entry name" value="MetI-like"/>
</dbReference>
<evidence type="ECO:0000256" key="7">
    <source>
        <dbReference type="RuleBase" id="RU363032"/>
    </source>
</evidence>
<dbReference type="CDD" id="cd06261">
    <property type="entry name" value="TM_PBP2"/>
    <property type="match status" value="1"/>
</dbReference>
<evidence type="ECO:0000256" key="5">
    <source>
        <dbReference type="ARBA" id="ARBA00022989"/>
    </source>
</evidence>
<feature type="domain" description="ABC transmembrane type-1" evidence="8">
    <location>
        <begin position="66"/>
        <end position="255"/>
    </location>
</feature>
<evidence type="ECO:0000256" key="2">
    <source>
        <dbReference type="ARBA" id="ARBA00022448"/>
    </source>
</evidence>
<dbReference type="RefSeq" id="WP_035850999.1">
    <property type="nucleotide sequence ID" value="NZ_KK073874.1"/>
</dbReference>
<comment type="subcellular location">
    <subcellularLocation>
        <location evidence="1 7">Cell membrane</location>
        <topology evidence="1 7">Multi-pass membrane protein</topology>
    </subcellularLocation>
</comment>
<evidence type="ECO:0000256" key="1">
    <source>
        <dbReference type="ARBA" id="ARBA00004651"/>
    </source>
</evidence>
<dbReference type="Gene3D" id="1.10.3720.10">
    <property type="entry name" value="MetI-like"/>
    <property type="match status" value="1"/>
</dbReference>